<comment type="catalytic activity">
    <reaction evidence="10">
        <text>O-phospho-L-seryl-[protein] + H2O = L-seryl-[protein] + phosphate</text>
        <dbReference type="Rhea" id="RHEA:20629"/>
        <dbReference type="Rhea" id="RHEA-COMP:9863"/>
        <dbReference type="Rhea" id="RHEA-COMP:11604"/>
        <dbReference type="ChEBI" id="CHEBI:15377"/>
        <dbReference type="ChEBI" id="CHEBI:29999"/>
        <dbReference type="ChEBI" id="CHEBI:43474"/>
        <dbReference type="ChEBI" id="CHEBI:83421"/>
        <dbReference type="EC" id="3.1.3.16"/>
    </reaction>
</comment>
<dbReference type="Proteomes" id="UP001500840">
    <property type="component" value="Unassembled WGS sequence"/>
</dbReference>
<keyword evidence="6" id="KW-0963">Cytoplasm</keyword>
<dbReference type="InterPro" id="IPR051918">
    <property type="entry name" value="STPP_CPPED1"/>
</dbReference>
<protein>
    <recommendedName>
        <fullName evidence="5">Serine/threonine-protein phosphatase CPPED1</fullName>
        <ecNumber evidence="4">3.1.3.16</ecNumber>
    </recommendedName>
    <alternativeName>
        <fullName evidence="9">Calcineurin-like phosphoesterase domain-containing protein 1</fullName>
    </alternativeName>
</protein>
<feature type="chain" id="PRO_5047362004" description="Serine/threonine-protein phosphatase CPPED1" evidence="12">
    <location>
        <begin position="27"/>
        <end position="326"/>
    </location>
</feature>
<dbReference type="SUPFAM" id="SSF56300">
    <property type="entry name" value="Metallo-dependent phosphatases"/>
    <property type="match status" value="1"/>
</dbReference>
<evidence type="ECO:0000256" key="2">
    <source>
        <dbReference type="ARBA" id="ARBA00004496"/>
    </source>
</evidence>
<dbReference type="Pfam" id="PF00149">
    <property type="entry name" value="Metallophos"/>
    <property type="match status" value="1"/>
</dbReference>
<comment type="caution">
    <text evidence="14">The sequence shown here is derived from an EMBL/GenBank/DDBJ whole genome shotgun (WGS) entry which is preliminary data.</text>
</comment>
<dbReference type="PANTHER" id="PTHR43143:SF1">
    <property type="entry name" value="SERINE_THREONINE-PROTEIN PHOSPHATASE CPPED1"/>
    <property type="match status" value="1"/>
</dbReference>
<keyword evidence="12" id="KW-0732">Signal</keyword>
<evidence type="ECO:0000256" key="1">
    <source>
        <dbReference type="ARBA" id="ARBA00001968"/>
    </source>
</evidence>
<evidence type="ECO:0000313" key="15">
    <source>
        <dbReference type="Proteomes" id="UP001500840"/>
    </source>
</evidence>
<gene>
    <name evidence="14" type="ORF">GCM10023156_49960</name>
</gene>
<reference evidence="15" key="1">
    <citation type="journal article" date="2019" name="Int. J. Syst. Evol. Microbiol.">
        <title>The Global Catalogue of Microorganisms (GCM) 10K type strain sequencing project: providing services to taxonomists for standard genome sequencing and annotation.</title>
        <authorList>
            <consortium name="The Broad Institute Genomics Platform"/>
            <consortium name="The Broad Institute Genome Sequencing Center for Infectious Disease"/>
            <person name="Wu L."/>
            <person name="Ma J."/>
        </authorList>
    </citation>
    <scope>NUCLEOTIDE SEQUENCE [LARGE SCALE GENOMIC DNA]</scope>
    <source>
        <strain evidence="15">JCM 17759</strain>
    </source>
</reference>
<dbReference type="EMBL" id="BAABGA010000067">
    <property type="protein sequence ID" value="GAA4464011.1"/>
    <property type="molecule type" value="Genomic_DNA"/>
</dbReference>
<dbReference type="Gene3D" id="3.60.21.10">
    <property type="match status" value="1"/>
</dbReference>
<feature type="domain" description="Calcineurin-like phosphoesterase" evidence="13">
    <location>
        <begin position="63"/>
        <end position="265"/>
    </location>
</feature>
<evidence type="ECO:0000256" key="9">
    <source>
        <dbReference type="ARBA" id="ARBA00032900"/>
    </source>
</evidence>
<comment type="catalytic activity">
    <reaction evidence="11">
        <text>O-phospho-L-threonyl-[protein] + H2O = L-threonyl-[protein] + phosphate</text>
        <dbReference type="Rhea" id="RHEA:47004"/>
        <dbReference type="Rhea" id="RHEA-COMP:11060"/>
        <dbReference type="Rhea" id="RHEA-COMP:11605"/>
        <dbReference type="ChEBI" id="CHEBI:15377"/>
        <dbReference type="ChEBI" id="CHEBI:30013"/>
        <dbReference type="ChEBI" id="CHEBI:43474"/>
        <dbReference type="ChEBI" id="CHEBI:61977"/>
        <dbReference type="EC" id="3.1.3.16"/>
    </reaction>
</comment>
<dbReference type="InterPro" id="IPR041867">
    <property type="entry name" value="MPP_CSTP1"/>
</dbReference>
<evidence type="ECO:0000256" key="7">
    <source>
        <dbReference type="ARBA" id="ARBA00022723"/>
    </source>
</evidence>
<organism evidence="14 15">
    <name type="scientific">Novipirellula rosea</name>
    <dbReference type="NCBI Taxonomy" id="1031540"/>
    <lineage>
        <taxon>Bacteria</taxon>
        <taxon>Pseudomonadati</taxon>
        <taxon>Planctomycetota</taxon>
        <taxon>Planctomycetia</taxon>
        <taxon>Pirellulales</taxon>
        <taxon>Pirellulaceae</taxon>
        <taxon>Novipirellula</taxon>
    </lineage>
</organism>
<evidence type="ECO:0000256" key="8">
    <source>
        <dbReference type="ARBA" id="ARBA00022801"/>
    </source>
</evidence>
<evidence type="ECO:0000256" key="4">
    <source>
        <dbReference type="ARBA" id="ARBA00013081"/>
    </source>
</evidence>
<name>A0ABP8NDZ3_9BACT</name>
<dbReference type="EC" id="3.1.3.16" evidence="4"/>
<accession>A0ABP8NDZ3</accession>
<evidence type="ECO:0000256" key="6">
    <source>
        <dbReference type="ARBA" id="ARBA00022490"/>
    </source>
</evidence>
<evidence type="ECO:0000256" key="10">
    <source>
        <dbReference type="ARBA" id="ARBA00047761"/>
    </source>
</evidence>
<dbReference type="InterPro" id="IPR004843">
    <property type="entry name" value="Calcineurin-like_PHP"/>
</dbReference>
<evidence type="ECO:0000256" key="12">
    <source>
        <dbReference type="SAM" id="SignalP"/>
    </source>
</evidence>
<keyword evidence="15" id="KW-1185">Reference proteome</keyword>
<dbReference type="InterPro" id="IPR029052">
    <property type="entry name" value="Metallo-depent_PP-like"/>
</dbReference>
<comment type="similarity">
    <text evidence="3">Belongs to the metallophosphoesterase superfamily. CPPED1 family.</text>
</comment>
<keyword evidence="8" id="KW-0378">Hydrolase</keyword>
<dbReference type="PANTHER" id="PTHR43143">
    <property type="entry name" value="METALLOPHOSPHOESTERASE, CALCINEURIN SUPERFAMILY"/>
    <property type="match status" value="1"/>
</dbReference>
<evidence type="ECO:0000259" key="13">
    <source>
        <dbReference type="Pfam" id="PF00149"/>
    </source>
</evidence>
<sequence length="326" mass="37146">MRLKTYLTSMLISVATMTLMANVTVADESASEVKTRFKQAANRTFKAFDPQQEQTWQRPFFFMQLADTQYGMFTGNKGFEQEVALVQQAVEHINRLRPRFVIVCGDLTNATPNQPRYETQVTQFHHDFSKVDAEIPLVCVCGNHDVGNRPTQESIASYQENFGDDYFSFWVGGVYNIVLNSSVLKDPSGATEVLTAQQAWLDQQLQDAKIAKPKHILLFQHHPFFLEQEEEPDQYFNIPLERRTPLLQQLKQADVRAVFAGHYHRNAYGRAGAMEMITTGPVGRPLGKDPSGFRIVIVEEAKIQHQYWAMDDVPEKINLPADQSND</sequence>
<evidence type="ECO:0000256" key="11">
    <source>
        <dbReference type="ARBA" id="ARBA00048336"/>
    </source>
</evidence>
<evidence type="ECO:0000313" key="14">
    <source>
        <dbReference type="EMBL" id="GAA4464011.1"/>
    </source>
</evidence>
<proteinExistence type="inferred from homology"/>
<dbReference type="CDD" id="cd07395">
    <property type="entry name" value="MPP_CSTP1"/>
    <property type="match status" value="1"/>
</dbReference>
<comment type="subcellular location">
    <subcellularLocation>
        <location evidence="2">Cytoplasm</location>
    </subcellularLocation>
</comment>
<evidence type="ECO:0000256" key="5">
    <source>
        <dbReference type="ARBA" id="ARBA00013356"/>
    </source>
</evidence>
<evidence type="ECO:0000256" key="3">
    <source>
        <dbReference type="ARBA" id="ARBA00010567"/>
    </source>
</evidence>
<feature type="signal peptide" evidence="12">
    <location>
        <begin position="1"/>
        <end position="26"/>
    </location>
</feature>
<keyword evidence="7" id="KW-0479">Metal-binding</keyword>
<comment type="cofactor">
    <cofactor evidence="1">
        <name>a divalent metal cation</name>
        <dbReference type="ChEBI" id="CHEBI:60240"/>
    </cofactor>
</comment>